<dbReference type="OrthoDB" id="1930494at2759"/>
<reference evidence="2" key="1">
    <citation type="journal article" date="2022" name="Front. Genet.">
        <title>Chromosome-Scale Assembly of the Dendrobium nobile Genome Provides Insights Into the Molecular Mechanism of the Biosynthesis of the Medicinal Active Ingredient of Dendrobium.</title>
        <authorList>
            <person name="Xu Q."/>
            <person name="Niu S.-C."/>
            <person name="Li K.-L."/>
            <person name="Zheng P.-J."/>
            <person name="Zhang X.-J."/>
            <person name="Jia Y."/>
            <person name="Liu Y."/>
            <person name="Niu Y.-X."/>
            <person name="Yu L.-H."/>
            <person name="Chen D.-F."/>
            <person name="Zhang G.-Q."/>
        </authorList>
    </citation>
    <scope>NUCLEOTIDE SEQUENCE</scope>
    <source>
        <tissue evidence="2">Leaf</tissue>
    </source>
</reference>
<sequence length="187" mass="21196">MQTRLKSGISKPNKILNLLAITDIATNPTTYKQAVQHPHWQTAMAEEIQALKQQGTWSLVPPPSNKPVLGCRWTYKTKMLPNGSIDRYKARLVAQGFTQEQGINYTETFSPVAKIATIRVLLSIALTRNWPVSQLDISNAFLHGDLPDDVYMKQPPGYSDTHHPDFICKLHKSIYGLKQAPRLWFQN</sequence>
<dbReference type="InterPro" id="IPR013103">
    <property type="entry name" value="RVT_2"/>
</dbReference>
<protein>
    <recommendedName>
        <fullName evidence="1">Reverse transcriptase Ty1/copia-type domain-containing protein</fullName>
    </recommendedName>
</protein>
<organism evidence="2 3">
    <name type="scientific">Dendrobium nobile</name>
    <name type="common">Orchid</name>
    <dbReference type="NCBI Taxonomy" id="94219"/>
    <lineage>
        <taxon>Eukaryota</taxon>
        <taxon>Viridiplantae</taxon>
        <taxon>Streptophyta</taxon>
        <taxon>Embryophyta</taxon>
        <taxon>Tracheophyta</taxon>
        <taxon>Spermatophyta</taxon>
        <taxon>Magnoliopsida</taxon>
        <taxon>Liliopsida</taxon>
        <taxon>Asparagales</taxon>
        <taxon>Orchidaceae</taxon>
        <taxon>Epidendroideae</taxon>
        <taxon>Malaxideae</taxon>
        <taxon>Dendrobiinae</taxon>
        <taxon>Dendrobium</taxon>
    </lineage>
</organism>
<gene>
    <name evidence="2" type="ORF">KFK09_015374</name>
</gene>
<dbReference type="InterPro" id="IPR043502">
    <property type="entry name" value="DNA/RNA_pol_sf"/>
</dbReference>
<evidence type="ECO:0000313" key="2">
    <source>
        <dbReference type="EMBL" id="KAI0504422.1"/>
    </source>
</evidence>
<feature type="domain" description="Reverse transcriptase Ty1/copia-type" evidence="1">
    <location>
        <begin position="56"/>
        <end position="186"/>
    </location>
</feature>
<keyword evidence="3" id="KW-1185">Reference proteome</keyword>
<dbReference type="SUPFAM" id="SSF56672">
    <property type="entry name" value="DNA/RNA polymerases"/>
    <property type="match status" value="1"/>
</dbReference>
<name>A0A8T3B5T7_DENNO</name>
<dbReference type="Proteomes" id="UP000829196">
    <property type="component" value="Unassembled WGS sequence"/>
</dbReference>
<proteinExistence type="predicted"/>
<accession>A0A8T3B5T7</accession>
<dbReference type="Pfam" id="PF07727">
    <property type="entry name" value="RVT_2"/>
    <property type="match status" value="1"/>
</dbReference>
<dbReference type="AlphaFoldDB" id="A0A8T3B5T7"/>
<dbReference type="EMBL" id="JAGYWB010000011">
    <property type="protein sequence ID" value="KAI0504422.1"/>
    <property type="molecule type" value="Genomic_DNA"/>
</dbReference>
<evidence type="ECO:0000313" key="3">
    <source>
        <dbReference type="Proteomes" id="UP000829196"/>
    </source>
</evidence>
<comment type="caution">
    <text evidence="2">The sequence shown here is derived from an EMBL/GenBank/DDBJ whole genome shotgun (WGS) entry which is preliminary data.</text>
</comment>
<evidence type="ECO:0000259" key="1">
    <source>
        <dbReference type="Pfam" id="PF07727"/>
    </source>
</evidence>